<gene>
    <name evidence="1" type="ORF">V6N11_036374</name>
</gene>
<proteinExistence type="predicted"/>
<protein>
    <submittedName>
        <fullName evidence="1">Uncharacterized protein</fullName>
    </submittedName>
</protein>
<organism evidence="1 2">
    <name type="scientific">Hibiscus sabdariffa</name>
    <name type="common">roselle</name>
    <dbReference type="NCBI Taxonomy" id="183260"/>
    <lineage>
        <taxon>Eukaryota</taxon>
        <taxon>Viridiplantae</taxon>
        <taxon>Streptophyta</taxon>
        <taxon>Embryophyta</taxon>
        <taxon>Tracheophyta</taxon>
        <taxon>Spermatophyta</taxon>
        <taxon>Magnoliopsida</taxon>
        <taxon>eudicotyledons</taxon>
        <taxon>Gunneridae</taxon>
        <taxon>Pentapetalae</taxon>
        <taxon>rosids</taxon>
        <taxon>malvids</taxon>
        <taxon>Malvales</taxon>
        <taxon>Malvaceae</taxon>
        <taxon>Malvoideae</taxon>
        <taxon>Hibiscus</taxon>
    </lineage>
</organism>
<evidence type="ECO:0000313" key="2">
    <source>
        <dbReference type="Proteomes" id="UP001396334"/>
    </source>
</evidence>
<dbReference type="EMBL" id="JBBPBN010000024">
    <property type="protein sequence ID" value="KAK9009850.1"/>
    <property type="molecule type" value="Genomic_DNA"/>
</dbReference>
<comment type="caution">
    <text evidence="1">The sequence shown here is derived from an EMBL/GenBank/DDBJ whole genome shotgun (WGS) entry which is preliminary data.</text>
</comment>
<keyword evidence="2" id="KW-1185">Reference proteome</keyword>
<sequence length="154" mass="17597">MDVSKAAWPMLIASPFKTTFADISNQLLDLVPTQASIAIEFLVTENMSIAYLAKSSPKWRHGYPRQRDFIVLARSNSIHNGSVTEVEVLFLKDLFGRCFRRNDDGEQTAEFETHNRAMNLSKLSQGPVGFIPKIEQIAQDWEPPWTRWELTLIT</sequence>
<accession>A0ABR2RA89</accession>
<reference evidence="1 2" key="1">
    <citation type="journal article" date="2024" name="G3 (Bethesda)">
        <title>Genome assembly of Hibiscus sabdariffa L. provides insights into metabolisms of medicinal natural products.</title>
        <authorList>
            <person name="Kim T."/>
        </authorList>
    </citation>
    <scope>NUCLEOTIDE SEQUENCE [LARGE SCALE GENOMIC DNA]</scope>
    <source>
        <strain evidence="1">TK-2024</strain>
        <tissue evidence="1">Old leaves</tissue>
    </source>
</reference>
<evidence type="ECO:0000313" key="1">
    <source>
        <dbReference type="EMBL" id="KAK9009850.1"/>
    </source>
</evidence>
<name>A0ABR2RA89_9ROSI</name>
<dbReference type="Proteomes" id="UP001396334">
    <property type="component" value="Unassembled WGS sequence"/>
</dbReference>